<name>H1HPG3_9BACT</name>
<proteinExistence type="predicted"/>
<gene>
    <name evidence="1" type="ORF">HMPREF9944_02057</name>
</gene>
<reference evidence="1 2" key="1">
    <citation type="submission" date="2011-12" db="EMBL/GenBank/DDBJ databases">
        <title>The Genome Sequence of Prevotella maculosa OT 289.</title>
        <authorList>
            <consortium name="The Broad Institute Genome Sequencing Platform"/>
            <person name="Earl A."/>
            <person name="Ward D."/>
            <person name="Feldgarden M."/>
            <person name="Gevers D."/>
            <person name="Izard J."/>
            <person name="Blanton J.M."/>
            <person name="Mathney J."/>
            <person name="Tanner A.C."/>
            <person name="Dewhirst F.E."/>
            <person name="Young S.K."/>
            <person name="Zeng Q."/>
            <person name="Gargeya S."/>
            <person name="Fitzgerald M."/>
            <person name="Haas B."/>
            <person name="Abouelleil A."/>
            <person name="Alvarado L."/>
            <person name="Arachchi H.M."/>
            <person name="Berlin A."/>
            <person name="Chapman S.B."/>
            <person name="Gearin G."/>
            <person name="Goldberg J."/>
            <person name="Griggs A."/>
            <person name="Gujja S."/>
            <person name="Hansen M."/>
            <person name="Heiman D."/>
            <person name="Howarth C."/>
            <person name="Larimer J."/>
            <person name="Lui A."/>
            <person name="MacDonald P.J.P."/>
            <person name="McCowen C."/>
            <person name="Montmayeur A."/>
            <person name="Murphy C."/>
            <person name="Neiman D."/>
            <person name="Pearson M."/>
            <person name="Priest M."/>
            <person name="Roberts A."/>
            <person name="Saif S."/>
            <person name="Shea T."/>
            <person name="Sisk P."/>
            <person name="Stolte C."/>
            <person name="Sykes S."/>
            <person name="Wortman J."/>
            <person name="Nusbaum C."/>
            <person name="Birren B."/>
        </authorList>
    </citation>
    <scope>NUCLEOTIDE SEQUENCE [LARGE SCALE GENOMIC DNA]</scope>
    <source>
        <strain evidence="1 2">OT 289</strain>
    </source>
</reference>
<evidence type="ECO:0000313" key="2">
    <source>
        <dbReference type="Proteomes" id="UP000003167"/>
    </source>
</evidence>
<protein>
    <submittedName>
        <fullName evidence="1">Uncharacterized protein</fullName>
    </submittedName>
</protein>
<dbReference type="Proteomes" id="UP000003167">
    <property type="component" value="Unassembled WGS sequence"/>
</dbReference>
<comment type="caution">
    <text evidence="1">The sequence shown here is derived from an EMBL/GenBank/DDBJ whole genome shotgun (WGS) entry which is preliminary data.</text>
</comment>
<sequence length="101" mass="12043">MQIECRILYLYIQQKYIKNSTKKENSNRSLNKLTNETIDNQLVNVPKNYEQEQEQKKTTKRVEKVDVDDDVVLEEKEYLFQPLRYLPPTPPKEGSTNHLQT</sequence>
<evidence type="ECO:0000313" key="1">
    <source>
        <dbReference type="EMBL" id="EHO67932.1"/>
    </source>
</evidence>
<dbReference type="EMBL" id="AGEK01000035">
    <property type="protein sequence ID" value="EHO67932.1"/>
    <property type="molecule type" value="Genomic_DNA"/>
</dbReference>
<dbReference type="HOGENOM" id="CLU_2289015_0_0_10"/>
<dbReference type="PATRIC" id="fig|999422.3.peg.2163"/>
<dbReference type="AlphaFoldDB" id="H1HPG3"/>
<accession>H1HPG3</accession>
<organism evidence="1 2">
    <name type="scientific">Segatella maculosa OT 289</name>
    <dbReference type="NCBI Taxonomy" id="999422"/>
    <lineage>
        <taxon>Bacteria</taxon>
        <taxon>Pseudomonadati</taxon>
        <taxon>Bacteroidota</taxon>
        <taxon>Bacteroidia</taxon>
        <taxon>Bacteroidales</taxon>
        <taxon>Prevotellaceae</taxon>
        <taxon>Segatella</taxon>
    </lineage>
</organism>
<keyword evidence="2" id="KW-1185">Reference proteome</keyword>